<feature type="transmembrane region" description="Helical" evidence="8">
    <location>
        <begin position="414"/>
        <end position="436"/>
    </location>
</feature>
<evidence type="ECO:0000313" key="11">
    <source>
        <dbReference type="Proteomes" id="UP000645390"/>
    </source>
</evidence>
<evidence type="ECO:0000256" key="8">
    <source>
        <dbReference type="RuleBase" id="RU362002"/>
    </source>
</evidence>
<evidence type="ECO:0000313" key="10">
    <source>
        <dbReference type="EMBL" id="GGI27255.1"/>
    </source>
</evidence>
<keyword evidence="5 8" id="KW-1133">Transmembrane helix</keyword>
<keyword evidence="7 8" id="KW-0924">Ammonia transport</keyword>
<name>A0ABQ2BL51_9SPHI</name>
<feature type="transmembrane region" description="Helical" evidence="8">
    <location>
        <begin position="255"/>
        <end position="277"/>
    </location>
</feature>
<organism evidence="10 11">
    <name type="scientific">Pedobacter mendelii</name>
    <dbReference type="NCBI Taxonomy" id="1908240"/>
    <lineage>
        <taxon>Bacteria</taxon>
        <taxon>Pseudomonadati</taxon>
        <taxon>Bacteroidota</taxon>
        <taxon>Sphingobacteriia</taxon>
        <taxon>Sphingobacteriales</taxon>
        <taxon>Sphingobacteriaceae</taxon>
        <taxon>Pedobacter</taxon>
    </lineage>
</organism>
<feature type="transmembrane region" description="Helical" evidence="8">
    <location>
        <begin position="320"/>
        <end position="341"/>
    </location>
</feature>
<evidence type="ECO:0000256" key="2">
    <source>
        <dbReference type="ARBA" id="ARBA00005887"/>
    </source>
</evidence>
<accession>A0ABQ2BL51</accession>
<dbReference type="EMBL" id="BMDJ01000008">
    <property type="protein sequence ID" value="GGI27255.1"/>
    <property type="molecule type" value="Genomic_DNA"/>
</dbReference>
<evidence type="ECO:0000256" key="1">
    <source>
        <dbReference type="ARBA" id="ARBA00004141"/>
    </source>
</evidence>
<dbReference type="InterPro" id="IPR024041">
    <property type="entry name" value="NH4_transpt_AmtB-like_dom"/>
</dbReference>
<evidence type="ECO:0000259" key="9">
    <source>
        <dbReference type="Pfam" id="PF00909"/>
    </source>
</evidence>
<evidence type="ECO:0000256" key="7">
    <source>
        <dbReference type="ARBA" id="ARBA00023177"/>
    </source>
</evidence>
<dbReference type="PANTHER" id="PTHR43029:SF10">
    <property type="entry name" value="AMMONIUM TRANSPORTER MEP2"/>
    <property type="match status" value="1"/>
</dbReference>
<keyword evidence="4 8" id="KW-0812">Transmembrane</keyword>
<sequence>MLYFYQNKIREIKLFNQPNKLILKTMGKFSLKQVAPFLVLAIVAIAAIFVPALPNYDVGKYNAADVAWVIVATALVFLMTPGLAFFYGGMVHRKNVLSTMIKSVVAAGVVSVLWVVVGFSLAFGKDIGGFIGDPSTFFFFKGVNSGEPWSLAPTIPLTLFALFQLMFAIITPGLVVGAVAERIRFTSYILFTVLFGLLVYAPLAHMTWSPDGLLMKMGVFDFAGGTVVHISAGMAALAGALVLKRRKAHLDHKEIPPANIPYVLIGTGLLWFGWFGFNAGSALGAGSLAVSAFATTNVAAGAAGLSWMFFDVLRGKKPSVLGFCIGAVVGLVAITPGAGYVAIPQSIFIGAFAAICSNLVVYGKSKTTIDDTLDVFPCHGVGGIVGMILTGVFATKTVNSAGVDGLLYGNPAFFFTQLKGVLIVVIFSFVVSFIIFKFINLIQPIRVSDEEEEMGLDASQHNEKYSQGTLLVDEKSEYIAKNNPITESIS</sequence>
<keyword evidence="6 8" id="KW-0472">Membrane</keyword>
<keyword evidence="3 8" id="KW-0813">Transport</keyword>
<dbReference type="Gene3D" id="1.10.3430.10">
    <property type="entry name" value="Ammonium transporter AmtB like domains"/>
    <property type="match status" value="1"/>
</dbReference>
<feature type="transmembrane region" description="Helical" evidence="8">
    <location>
        <begin position="155"/>
        <end position="178"/>
    </location>
</feature>
<feature type="transmembrane region" description="Helical" evidence="8">
    <location>
        <begin position="375"/>
        <end position="394"/>
    </location>
</feature>
<feature type="transmembrane region" description="Helical" evidence="8">
    <location>
        <begin position="223"/>
        <end position="243"/>
    </location>
</feature>
<dbReference type="NCBIfam" id="TIGR00836">
    <property type="entry name" value="amt"/>
    <property type="match status" value="1"/>
</dbReference>
<dbReference type="PANTHER" id="PTHR43029">
    <property type="entry name" value="AMMONIUM TRANSPORTER MEP2"/>
    <property type="match status" value="1"/>
</dbReference>
<feature type="transmembrane region" description="Helical" evidence="8">
    <location>
        <begin position="283"/>
        <end position="308"/>
    </location>
</feature>
<feature type="transmembrane region" description="Helical" evidence="8">
    <location>
        <begin position="66"/>
        <end position="88"/>
    </location>
</feature>
<evidence type="ECO:0000256" key="4">
    <source>
        <dbReference type="ARBA" id="ARBA00022692"/>
    </source>
</evidence>
<evidence type="ECO:0000256" key="5">
    <source>
        <dbReference type="ARBA" id="ARBA00022989"/>
    </source>
</evidence>
<dbReference type="InterPro" id="IPR001905">
    <property type="entry name" value="Ammonium_transpt"/>
</dbReference>
<feature type="transmembrane region" description="Helical" evidence="8">
    <location>
        <begin position="100"/>
        <end position="123"/>
    </location>
</feature>
<feature type="transmembrane region" description="Helical" evidence="8">
    <location>
        <begin position="347"/>
        <end position="363"/>
    </location>
</feature>
<dbReference type="InterPro" id="IPR029020">
    <property type="entry name" value="Ammonium/urea_transptr"/>
</dbReference>
<reference evidence="11" key="1">
    <citation type="journal article" date="2019" name="Int. J. Syst. Evol. Microbiol.">
        <title>The Global Catalogue of Microorganisms (GCM) 10K type strain sequencing project: providing services to taxonomists for standard genome sequencing and annotation.</title>
        <authorList>
            <consortium name="The Broad Institute Genomics Platform"/>
            <consortium name="The Broad Institute Genome Sequencing Center for Infectious Disease"/>
            <person name="Wu L."/>
            <person name="Ma J."/>
        </authorList>
    </citation>
    <scope>NUCLEOTIDE SEQUENCE [LARGE SCALE GENOMIC DNA]</scope>
    <source>
        <strain evidence="11">CCM 8939</strain>
    </source>
</reference>
<comment type="subcellular location">
    <subcellularLocation>
        <location evidence="8">Cell membrane</location>
        <topology evidence="8">Multi-pass membrane protein</topology>
    </subcellularLocation>
    <subcellularLocation>
        <location evidence="1">Membrane</location>
        <topology evidence="1">Multi-pass membrane protein</topology>
    </subcellularLocation>
</comment>
<dbReference type="Proteomes" id="UP000645390">
    <property type="component" value="Unassembled WGS sequence"/>
</dbReference>
<feature type="transmembrane region" description="Helical" evidence="8">
    <location>
        <begin position="34"/>
        <end position="54"/>
    </location>
</feature>
<dbReference type="InterPro" id="IPR018047">
    <property type="entry name" value="Ammonium_transpt_CS"/>
</dbReference>
<keyword evidence="11" id="KW-1185">Reference proteome</keyword>
<protein>
    <recommendedName>
        <fullName evidence="8">Ammonium transporter</fullName>
    </recommendedName>
</protein>
<feature type="transmembrane region" description="Helical" evidence="8">
    <location>
        <begin position="185"/>
        <end position="203"/>
    </location>
</feature>
<comment type="caution">
    <text evidence="10">The sequence shown here is derived from an EMBL/GenBank/DDBJ whole genome shotgun (WGS) entry which is preliminary data.</text>
</comment>
<dbReference type="SUPFAM" id="SSF111352">
    <property type="entry name" value="Ammonium transporter"/>
    <property type="match status" value="1"/>
</dbReference>
<gene>
    <name evidence="10" type="ORF">GCM10008119_26730</name>
</gene>
<dbReference type="Pfam" id="PF00909">
    <property type="entry name" value="Ammonium_transp"/>
    <property type="match status" value="1"/>
</dbReference>
<evidence type="ECO:0000256" key="3">
    <source>
        <dbReference type="ARBA" id="ARBA00022448"/>
    </source>
</evidence>
<feature type="domain" description="Ammonium transporter AmtB-like" evidence="9">
    <location>
        <begin position="67"/>
        <end position="464"/>
    </location>
</feature>
<evidence type="ECO:0000256" key="6">
    <source>
        <dbReference type="ARBA" id="ARBA00023136"/>
    </source>
</evidence>
<comment type="similarity">
    <text evidence="2 8">Belongs to the ammonia transporter channel (TC 1.A.11.2) family.</text>
</comment>
<proteinExistence type="inferred from homology"/>
<dbReference type="PROSITE" id="PS01219">
    <property type="entry name" value="AMMONIUM_TRANSP"/>
    <property type="match status" value="1"/>
</dbReference>